<dbReference type="EMBL" id="CP036434">
    <property type="protein sequence ID" value="QDV08597.1"/>
    <property type="molecule type" value="Genomic_DNA"/>
</dbReference>
<dbReference type="Pfam" id="PF07963">
    <property type="entry name" value="N_methyl"/>
    <property type="match status" value="1"/>
</dbReference>
<dbReference type="Proteomes" id="UP000320390">
    <property type="component" value="Chromosome"/>
</dbReference>
<evidence type="ECO:0000313" key="2">
    <source>
        <dbReference type="EMBL" id="QDV08597.1"/>
    </source>
</evidence>
<proteinExistence type="predicted"/>
<accession>A0A518EX01</accession>
<keyword evidence="1" id="KW-1133">Transmembrane helix</keyword>
<dbReference type="RefSeq" id="WP_419190415.1">
    <property type="nucleotide sequence ID" value="NZ_CP036434.1"/>
</dbReference>
<keyword evidence="1" id="KW-0472">Membrane</keyword>
<name>A0A518EX01_9BACT</name>
<evidence type="ECO:0000256" key="1">
    <source>
        <dbReference type="SAM" id="Phobius"/>
    </source>
</evidence>
<protein>
    <recommendedName>
        <fullName evidence="4">Prepilin-type N-terminal cleavage/methylation domain-containing protein</fullName>
    </recommendedName>
</protein>
<keyword evidence="1" id="KW-0812">Transmembrane</keyword>
<dbReference type="NCBIfam" id="TIGR02532">
    <property type="entry name" value="IV_pilin_GFxxxE"/>
    <property type="match status" value="1"/>
</dbReference>
<sequence length="135" mass="14527">MGGAGIARAGFTLVELMIAIVVLLIGALAAFGTQVTSGQMIDFSRDVTVAVNDLEMCMEELLLQSADNMPIVYPEGAPVPGYQGLHLRNEDLVPTYVNWDAGQPIPDPLEIQLVATWLDGSGRIQRQTLTTAKSR</sequence>
<feature type="transmembrane region" description="Helical" evidence="1">
    <location>
        <begin position="6"/>
        <end position="31"/>
    </location>
</feature>
<evidence type="ECO:0008006" key="4">
    <source>
        <dbReference type="Google" id="ProtNLM"/>
    </source>
</evidence>
<dbReference type="InterPro" id="IPR012902">
    <property type="entry name" value="N_methyl_site"/>
</dbReference>
<organism evidence="2 3">
    <name type="scientific">Saltatorellus ferox</name>
    <dbReference type="NCBI Taxonomy" id="2528018"/>
    <lineage>
        <taxon>Bacteria</taxon>
        <taxon>Pseudomonadati</taxon>
        <taxon>Planctomycetota</taxon>
        <taxon>Planctomycetia</taxon>
        <taxon>Planctomycetia incertae sedis</taxon>
        <taxon>Saltatorellus</taxon>
    </lineage>
</organism>
<reference evidence="2 3" key="1">
    <citation type="submission" date="2019-02" db="EMBL/GenBank/DDBJ databases">
        <title>Deep-cultivation of Planctomycetes and their phenomic and genomic characterization uncovers novel biology.</title>
        <authorList>
            <person name="Wiegand S."/>
            <person name="Jogler M."/>
            <person name="Boedeker C."/>
            <person name="Pinto D."/>
            <person name="Vollmers J."/>
            <person name="Rivas-Marin E."/>
            <person name="Kohn T."/>
            <person name="Peeters S.H."/>
            <person name="Heuer A."/>
            <person name="Rast P."/>
            <person name="Oberbeckmann S."/>
            <person name="Bunk B."/>
            <person name="Jeske O."/>
            <person name="Meyerdierks A."/>
            <person name="Storesund J.E."/>
            <person name="Kallscheuer N."/>
            <person name="Luecker S."/>
            <person name="Lage O.M."/>
            <person name="Pohl T."/>
            <person name="Merkel B.J."/>
            <person name="Hornburger P."/>
            <person name="Mueller R.-W."/>
            <person name="Bruemmer F."/>
            <person name="Labrenz M."/>
            <person name="Spormann A.M."/>
            <person name="Op den Camp H."/>
            <person name="Overmann J."/>
            <person name="Amann R."/>
            <person name="Jetten M.S.M."/>
            <person name="Mascher T."/>
            <person name="Medema M.H."/>
            <person name="Devos D.P."/>
            <person name="Kaster A.-K."/>
            <person name="Ovreas L."/>
            <person name="Rohde M."/>
            <person name="Galperin M.Y."/>
            <person name="Jogler C."/>
        </authorList>
    </citation>
    <scope>NUCLEOTIDE SEQUENCE [LARGE SCALE GENOMIC DNA]</scope>
    <source>
        <strain evidence="2 3">Poly30</strain>
    </source>
</reference>
<dbReference type="AlphaFoldDB" id="A0A518EX01"/>
<gene>
    <name evidence="2" type="ORF">Poly30_41500</name>
</gene>
<keyword evidence="3" id="KW-1185">Reference proteome</keyword>
<evidence type="ECO:0000313" key="3">
    <source>
        <dbReference type="Proteomes" id="UP000320390"/>
    </source>
</evidence>
<dbReference type="PROSITE" id="PS00409">
    <property type="entry name" value="PROKAR_NTER_METHYL"/>
    <property type="match status" value="1"/>
</dbReference>